<dbReference type="Pfam" id="PF13450">
    <property type="entry name" value="NAD_binding_8"/>
    <property type="match status" value="1"/>
</dbReference>
<dbReference type="GO" id="GO:0050660">
    <property type="term" value="F:flavin adenine dinucleotide binding"/>
    <property type="evidence" value="ECO:0007669"/>
    <property type="project" value="TreeGrafter"/>
</dbReference>
<sequence>MKIAVIGAGPAGICAAYELSKAGVEVEVFDSANVVGGMCRSITLWEKTVDIGSHIFYPETPQVKALWLEAVGNDYRYIDVKRAILTDDGVYSYPLKFSKVILNRSVGETMLGAFSYLHGQLWRPRNEDSAEAWVIRRFG</sequence>
<evidence type="ECO:0000313" key="2">
    <source>
        <dbReference type="Proteomes" id="UP000076962"/>
    </source>
</evidence>
<dbReference type="AlphaFoldDB" id="A0A176RXT9"/>
<name>A0A176RXT9_9GAMM</name>
<proteinExistence type="predicted"/>
<dbReference type="PRINTS" id="PR00419">
    <property type="entry name" value="ADXRDTASE"/>
</dbReference>
<dbReference type="EMBL" id="LUTY01002310">
    <property type="protein sequence ID" value="OAD20519.1"/>
    <property type="molecule type" value="Genomic_DNA"/>
</dbReference>
<dbReference type="SUPFAM" id="SSF51905">
    <property type="entry name" value="FAD/NAD(P)-binding domain"/>
    <property type="match status" value="1"/>
</dbReference>
<comment type="caution">
    <text evidence="1">The sequence shown here is derived from an EMBL/GenBank/DDBJ whole genome shotgun (WGS) entry which is preliminary data.</text>
</comment>
<dbReference type="GO" id="GO:0008767">
    <property type="term" value="F:UDP-galactopyranose mutase activity"/>
    <property type="evidence" value="ECO:0007669"/>
    <property type="project" value="TreeGrafter"/>
</dbReference>
<protein>
    <submittedName>
        <fullName evidence="1">Amine oxidase</fullName>
    </submittedName>
</protein>
<dbReference type="Gene3D" id="3.50.50.60">
    <property type="entry name" value="FAD/NAD(P)-binding domain"/>
    <property type="match status" value="1"/>
</dbReference>
<gene>
    <name evidence="1" type="ORF">THIOM_003775</name>
</gene>
<dbReference type="InterPro" id="IPR036188">
    <property type="entry name" value="FAD/NAD-bd_sf"/>
</dbReference>
<dbReference type="PATRIC" id="fig|1003181.4.peg.5000"/>
<dbReference type="PANTHER" id="PTHR21197:SF0">
    <property type="entry name" value="UDP-GALACTOPYRANOSE MUTASE"/>
    <property type="match status" value="1"/>
</dbReference>
<dbReference type="Proteomes" id="UP000076962">
    <property type="component" value="Unassembled WGS sequence"/>
</dbReference>
<organism evidence="1 2">
    <name type="scientific">Candidatus Thiomargarita nelsonii</name>
    <dbReference type="NCBI Taxonomy" id="1003181"/>
    <lineage>
        <taxon>Bacteria</taxon>
        <taxon>Pseudomonadati</taxon>
        <taxon>Pseudomonadota</taxon>
        <taxon>Gammaproteobacteria</taxon>
        <taxon>Thiotrichales</taxon>
        <taxon>Thiotrichaceae</taxon>
        <taxon>Thiomargarita</taxon>
    </lineage>
</organism>
<dbReference type="PANTHER" id="PTHR21197">
    <property type="entry name" value="UDP-GALACTOPYRANOSE MUTASE"/>
    <property type="match status" value="1"/>
</dbReference>
<evidence type="ECO:0000313" key="1">
    <source>
        <dbReference type="EMBL" id="OAD20519.1"/>
    </source>
</evidence>
<keyword evidence="2" id="KW-1185">Reference proteome</keyword>
<reference evidence="1 2" key="1">
    <citation type="submission" date="2016-05" db="EMBL/GenBank/DDBJ databases">
        <title>Single-cell genome of chain-forming Candidatus Thiomargarita nelsonii and comparison to other large sulfur-oxidizing bacteria.</title>
        <authorList>
            <person name="Winkel M."/>
            <person name="Salman V."/>
            <person name="Woyke T."/>
            <person name="Schulz-Vogt H."/>
            <person name="Richter M."/>
            <person name="Flood B."/>
            <person name="Bailey J."/>
            <person name="Amann R."/>
            <person name="Mussmann M."/>
        </authorList>
    </citation>
    <scope>NUCLEOTIDE SEQUENCE [LARGE SCALE GENOMIC DNA]</scope>
    <source>
        <strain evidence="1 2">THI036</strain>
    </source>
</reference>
<feature type="non-terminal residue" evidence="1">
    <location>
        <position position="139"/>
    </location>
</feature>
<accession>A0A176RXT9</accession>
<dbReference type="GO" id="GO:0005829">
    <property type="term" value="C:cytosol"/>
    <property type="evidence" value="ECO:0007669"/>
    <property type="project" value="TreeGrafter"/>
</dbReference>